<organismHost>
    <name type="scientific">Ornithodoros</name>
    <name type="common">relapsing fever ticks</name>
    <dbReference type="NCBI Taxonomy" id="6937"/>
</organismHost>
<accession>A0A894KS45</accession>
<dbReference type="EMBL" id="MN318203">
    <property type="protein sequence ID" value="QRW44292.1"/>
    <property type="molecule type" value="Genomic_DNA"/>
</dbReference>
<evidence type="ECO:0000256" key="1">
    <source>
        <dbReference type="SAM" id="Phobius"/>
    </source>
</evidence>
<name>A0A894KS45_ASF</name>
<organismHost>
    <name type="scientific">Sus scrofa</name>
    <name type="common">Pig</name>
    <dbReference type="NCBI Taxonomy" id="9823"/>
</organismHost>
<feature type="transmembrane region" description="Helical" evidence="1">
    <location>
        <begin position="12"/>
        <end position="29"/>
    </location>
</feature>
<evidence type="ECO:0000313" key="3">
    <source>
        <dbReference type="Proteomes" id="UP000427047"/>
    </source>
</evidence>
<evidence type="ECO:0000313" key="2">
    <source>
        <dbReference type="EMBL" id="QRW44292.1"/>
    </source>
</evidence>
<gene>
    <name evidence="2" type="ORF">L11L</name>
</gene>
<reference evidence="2 3" key="1">
    <citation type="submission" date="2019-08" db="EMBL/GenBank/DDBJ databases">
        <authorList>
            <person name="Ndlovu S.S."/>
        </authorList>
    </citation>
    <scope>NUCLEOTIDE SEQUENCE [LARGE SCALE GENOMIC DNA]</scope>
    <source>
        <strain evidence="2">LIV_5_40</strain>
    </source>
</reference>
<dbReference type="Proteomes" id="UP000427047">
    <property type="component" value="Segment"/>
</dbReference>
<organismHost>
    <name type="scientific">Potamochoerus larvatus</name>
    <name type="common">Bushpig</name>
    <dbReference type="NCBI Taxonomy" id="273792"/>
</organismHost>
<protein>
    <submittedName>
        <fullName evidence="2">PL11L</fullName>
    </submittedName>
</protein>
<organism evidence="2 3">
    <name type="scientific">African swine fever virus</name>
    <name type="common">ASFV</name>
    <dbReference type="NCBI Taxonomy" id="10497"/>
    <lineage>
        <taxon>Viruses</taxon>
        <taxon>Varidnaviria</taxon>
        <taxon>Bamfordvirae</taxon>
        <taxon>Nucleocytoviricota</taxon>
        <taxon>Pokkesviricetes</taxon>
        <taxon>Asfuvirales</taxon>
        <taxon>Asfarviridae</taxon>
        <taxon>Asfivirus</taxon>
        <taxon>Asfivirus haemorrhagiae</taxon>
    </lineage>
</organism>
<organismHost>
    <name type="scientific">Ornithodoros moubata</name>
    <name type="common">Soft tick</name>
    <name type="synonym">Argasid tick</name>
    <dbReference type="NCBI Taxonomy" id="6938"/>
</organismHost>
<proteinExistence type="predicted"/>
<keyword evidence="1" id="KW-0472">Membrane</keyword>
<keyword evidence="1" id="KW-1133">Transmembrane helix</keyword>
<keyword evidence="1" id="KW-0812">Transmembrane</keyword>
<organismHost>
    <name type="scientific">Phacochoerus aethiopicus</name>
    <name type="common">Warthog</name>
    <dbReference type="NCBI Taxonomy" id="85517"/>
</organismHost>
<organismHost>
    <name type="scientific">Phacochoerus africanus</name>
    <name type="common">Warthog</name>
    <dbReference type="NCBI Taxonomy" id="41426"/>
</organismHost>
<sequence length="77" mass="8691">MLHLSCKDLLPTILLQGTVLFCIWVHIMGGKQKSRIIQNIHPTKSAIVICLCTFILQYEYTNMCTRGIRAITIIGSN</sequence>